<dbReference type="GO" id="GO:0010078">
    <property type="term" value="P:maintenance of root meristem identity"/>
    <property type="evidence" value="ECO:0007669"/>
    <property type="project" value="TreeGrafter"/>
</dbReference>
<dbReference type="InterPro" id="IPR032535">
    <property type="entry name" value="Oberon_CC"/>
</dbReference>
<protein>
    <recommendedName>
        <fullName evidence="1">Oberon coiled-coil region domain-containing protein</fullName>
    </recommendedName>
</protein>
<dbReference type="GO" id="GO:0010468">
    <property type="term" value="P:regulation of gene expression"/>
    <property type="evidence" value="ECO:0007669"/>
    <property type="project" value="TreeGrafter"/>
</dbReference>
<gene>
    <name evidence="2" type="ORF">F2Q70_00033352</name>
</gene>
<name>A0A8S9FJ90_BRACR</name>
<evidence type="ECO:0000313" key="2">
    <source>
        <dbReference type="EMBL" id="KAF2534003.1"/>
    </source>
</evidence>
<dbReference type="Pfam" id="PF16312">
    <property type="entry name" value="Oberon_cc"/>
    <property type="match status" value="1"/>
</dbReference>
<dbReference type="EMBL" id="QGKY02002305">
    <property type="protein sequence ID" value="KAF2534003.1"/>
    <property type="molecule type" value="Genomic_DNA"/>
</dbReference>
<dbReference type="PANTHER" id="PTHR21736">
    <property type="entry name" value="VERNALIZATION-INSENSITIVE PROTEIN 3"/>
    <property type="match status" value="1"/>
</dbReference>
<reference evidence="2" key="1">
    <citation type="submission" date="2019-12" db="EMBL/GenBank/DDBJ databases">
        <title>Genome sequencing and annotation of Brassica cretica.</title>
        <authorList>
            <person name="Studholme D.J."/>
            <person name="Sarris P.F."/>
        </authorList>
    </citation>
    <scope>NUCLEOTIDE SEQUENCE</scope>
    <source>
        <strain evidence="2">PFS-102/07</strain>
        <tissue evidence="2">Leaf</tissue>
    </source>
</reference>
<sequence>MSMKPNHSKYLSSQLFDRGICHNRNKKHYENIITEQNGKIIAKQNESSIFAHGVQDIIQMELKTNKMILLHKHMRAKESDFSLSKLAVDRALHVSGILSMTQWDIWSPSVQNKEILLSVGQAMALLSCRVWIFHGSLGARGTKLLCNCEEFLEKIWVGRNNSWQININVFQVINLNAAKSFENGEGVRLIAPQDACKLQPFSQKLGHNGEVFLDRQCHDLGGEESTVYVIIRQGCSGTYTWLSRLHNREPEDKAKEVPELKAERHKKKLNMDKLEGIARLKLAEAAMLQLKANKA</sequence>
<dbReference type="InterPro" id="IPR004082">
    <property type="entry name" value="OBERON"/>
</dbReference>
<organism evidence="2">
    <name type="scientific">Brassica cretica</name>
    <name type="common">Mustard</name>
    <dbReference type="NCBI Taxonomy" id="69181"/>
    <lineage>
        <taxon>Eukaryota</taxon>
        <taxon>Viridiplantae</taxon>
        <taxon>Streptophyta</taxon>
        <taxon>Embryophyta</taxon>
        <taxon>Tracheophyta</taxon>
        <taxon>Spermatophyta</taxon>
        <taxon>Magnoliopsida</taxon>
        <taxon>eudicotyledons</taxon>
        <taxon>Gunneridae</taxon>
        <taxon>Pentapetalae</taxon>
        <taxon>rosids</taxon>
        <taxon>malvids</taxon>
        <taxon>Brassicales</taxon>
        <taxon>Brassicaceae</taxon>
        <taxon>Brassiceae</taxon>
        <taxon>Brassica</taxon>
    </lineage>
</organism>
<comment type="caution">
    <text evidence="2">The sequence shown here is derived from an EMBL/GenBank/DDBJ whole genome shotgun (WGS) entry which is preliminary data.</text>
</comment>
<accession>A0A8S9FJ90</accession>
<feature type="domain" description="Oberon coiled-coil region" evidence="1">
    <location>
        <begin position="245"/>
        <end position="295"/>
    </location>
</feature>
<dbReference type="GO" id="GO:0005634">
    <property type="term" value="C:nucleus"/>
    <property type="evidence" value="ECO:0007669"/>
    <property type="project" value="TreeGrafter"/>
</dbReference>
<proteinExistence type="predicted"/>
<dbReference type="GO" id="GO:0010492">
    <property type="term" value="P:maintenance of shoot apical meristem identity"/>
    <property type="evidence" value="ECO:0007669"/>
    <property type="project" value="TreeGrafter"/>
</dbReference>
<dbReference type="PANTHER" id="PTHR21736:SF37">
    <property type="entry name" value="PROTEIN OBERON 2"/>
    <property type="match status" value="1"/>
</dbReference>
<dbReference type="AlphaFoldDB" id="A0A8S9FJ90"/>
<dbReference type="GO" id="GO:0010071">
    <property type="term" value="P:root meristem specification"/>
    <property type="evidence" value="ECO:0007669"/>
    <property type="project" value="TreeGrafter"/>
</dbReference>
<evidence type="ECO:0000259" key="1">
    <source>
        <dbReference type="Pfam" id="PF16312"/>
    </source>
</evidence>